<evidence type="ECO:0000313" key="2">
    <source>
        <dbReference type="EMBL" id="CBS86946.1"/>
    </source>
</evidence>
<accession>G7Z5D2</accession>
<name>G7Z5D2_AZOL4</name>
<sequence length="115" mass="12858">MDGVASRPLEAIREKAGGERRNGGAHRWPGACGGGQRRPGKWPWTRSADRYRPGANGRTGRSCPMAGDHREETPDEKTLYRDWPVFQGGWPDRVTRRTLARPPCTEPDPTMKFAS</sequence>
<feature type="region of interest" description="Disordered" evidence="1">
    <location>
        <begin position="1"/>
        <end position="76"/>
    </location>
</feature>
<dbReference type="Proteomes" id="UP000005667">
    <property type="component" value="Chromosome"/>
</dbReference>
<protein>
    <submittedName>
        <fullName evidence="2">Uncharacterized protein</fullName>
    </submittedName>
</protein>
<feature type="compositionally biased region" description="Basic and acidic residues" evidence="1">
    <location>
        <begin position="10"/>
        <end position="22"/>
    </location>
</feature>
<evidence type="ECO:0000313" key="3">
    <source>
        <dbReference type="Proteomes" id="UP000005667"/>
    </source>
</evidence>
<organism evidence="2 3">
    <name type="scientific">Azospirillum lipoferum (strain 4B)</name>
    <dbReference type="NCBI Taxonomy" id="862719"/>
    <lineage>
        <taxon>Bacteria</taxon>
        <taxon>Pseudomonadati</taxon>
        <taxon>Pseudomonadota</taxon>
        <taxon>Alphaproteobacteria</taxon>
        <taxon>Rhodospirillales</taxon>
        <taxon>Azospirillaceae</taxon>
        <taxon>Azospirillum</taxon>
    </lineage>
</organism>
<gene>
    <name evidence="2" type="ordered locus">AZOLI_1659</name>
</gene>
<keyword evidence="3" id="KW-1185">Reference proteome</keyword>
<dbReference type="EMBL" id="FQ311868">
    <property type="protein sequence ID" value="CBS86946.1"/>
    <property type="molecule type" value="Genomic_DNA"/>
</dbReference>
<proteinExistence type="predicted"/>
<dbReference type="HOGENOM" id="CLU_2103980_0_0_5"/>
<dbReference type="AlphaFoldDB" id="G7Z5D2"/>
<evidence type="ECO:0000256" key="1">
    <source>
        <dbReference type="SAM" id="MobiDB-lite"/>
    </source>
</evidence>
<dbReference type="KEGG" id="ali:AZOLI_1659"/>
<reference evidence="3" key="1">
    <citation type="journal article" date="2011" name="PLoS Genet.">
        <title>Azospirillum genomes reveal transition of bacteria from aquatic to terrestrial environments.</title>
        <authorList>
            <person name="Wisniewski-Dye F."/>
            <person name="Borziak K."/>
            <person name="Khalsa-Moyers G."/>
            <person name="Alexandre G."/>
            <person name="Sukharnikov L.O."/>
            <person name="Wuichet K."/>
            <person name="Hurst G.B."/>
            <person name="McDonald W.H."/>
            <person name="Robertson J.S."/>
            <person name="Barbe V."/>
            <person name="Calteau A."/>
            <person name="Rouy Z."/>
            <person name="Mangenot S."/>
            <person name="Prigent-Combaret C."/>
            <person name="Normand P."/>
            <person name="Boyer M."/>
            <person name="Siguier P."/>
            <person name="Dessaux Y."/>
            <person name="Elmerich C."/>
            <person name="Condemine G."/>
            <person name="Krishnen G."/>
            <person name="Kennedy I."/>
            <person name="Paterson A.H."/>
            <person name="Gonzalez V."/>
            <person name="Mavingui P."/>
            <person name="Zhulin I.B."/>
        </authorList>
    </citation>
    <scope>NUCLEOTIDE SEQUENCE [LARGE SCALE GENOMIC DNA]</scope>
    <source>
        <strain evidence="3">4B</strain>
    </source>
</reference>
<feature type="compositionally biased region" description="Basic and acidic residues" evidence="1">
    <location>
        <begin position="67"/>
        <end position="76"/>
    </location>
</feature>